<dbReference type="GO" id="GO:0006508">
    <property type="term" value="P:proteolysis"/>
    <property type="evidence" value="ECO:0007669"/>
    <property type="project" value="UniProtKB-KW"/>
</dbReference>
<protein>
    <submittedName>
        <fullName evidence="2">M6 family metalloprotease domain-containing protein</fullName>
    </submittedName>
</protein>
<dbReference type="PANTHER" id="PTHR41775:SF1">
    <property type="entry name" value="PEPTIDASE M6-LIKE DOMAIN-CONTAINING PROTEIN"/>
    <property type="match status" value="1"/>
</dbReference>
<dbReference type="PANTHER" id="PTHR41775">
    <property type="entry name" value="SECRETED PROTEIN-RELATED"/>
    <property type="match status" value="1"/>
</dbReference>
<dbReference type="SUPFAM" id="SSF55486">
    <property type="entry name" value="Metalloproteases ('zincins'), catalytic domain"/>
    <property type="match status" value="1"/>
</dbReference>
<dbReference type="NCBIfam" id="TIGR03296">
    <property type="entry name" value="M6dom_TIGR03296"/>
    <property type="match status" value="1"/>
</dbReference>
<keyword evidence="2" id="KW-0645">Protease</keyword>
<evidence type="ECO:0000313" key="2">
    <source>
        <dbReference type="EMBL" id="HHS51651.1"/>
    </source>
</evidence>
<reference evidence="2" key="1">
    <citation type="journal article" date="2020" name="mSystems">
        <title>Genome- and Community-Level Interaction Insights into Carbon Utilization and Element Cycling Functions of Hydrothermarchaeota in Hydrothermal Sediment.</title>
        <authorList>
            <person name="Zhou Z."/>
            <person name="Liu Y."/>
            <person name="Xu W."/>
            <person name="Pan J."/>
            <person name="Luo Z.H."/>
            <person name="Li M."/>
        </authorList>
    </citation>
    <scope>NUCLEOTIDE SEQUENCE [LARGE SCALE GENOMIC DNA]</scope>
    <source>
        <strain evidence="2">SpSt-876</strain>
    </source>
</reference>
<dbReference type="GO" id="GO:0008237">
    <property type="term" value="F:metallopeptidase activity"/>
    <property type="evidence" value="ECO:0007669"/>
    <property type="project" value="UniProtKB-KW"/>
</dbReference>
<dbReference type="Gene3D" id="3.40.390.10">
    <property type="entry name" value="Collagenase (Catalytic Domain)"/>
    <property type="match status" value="1"/>
</dbReference>
<dbReference type="Pfam" id="PF05547">
    <property type="entry name" value="Peptidase_M6"/>
    <property type="match status" value="1"/>
</dbReference>
<keyword evidence="2" id="KW-0378">Hydrolase</keyword>
<feature type="domain" description="Peptidase M6-like" evidence="1">
    <location>
        <begin position="50"/>
        <end position="279"/>
    </location>
</feature>
<dbReference type="Gene3D" id="2.60.40.4070">
    <property type="match status" value="1"/>
</dbReference>
<name>A0A7C6A8B1_UNCW3</name>
<gene>
    <name evidence="2" type="ORF">ENW73_02125</name>
</gene>
<dbReference type="InterPro" id="IPR024079">
    <property type="entry name" value="MetalloPept_cat_dom_sf"/>
</dbReference>
<organism evidence="2">
    <name type="scientific">candidate division WOR-3 bacterium</name>
    <dbReference type="NCBI Taxonomy" id="2052148"/>
    <lineage>
        <taxon>Bacteria</taxon>
        <taxon>Bacteria division WOR-3</taxon>
    </lineage>
</organism>
<dbReference type="EMBL" id="DTLI01000051">
    <property type="protein sequence ID" value="HHS51651.1"/>
    <property type="molecule type" value="Genomic_DNA"/>
</dbReference>
<comment type="caution">
    <text evidence="2">The sequence shown here is derived from an EMBL/GenBank/DDBJ whole genome shotgun (WGS) entry which is preliminary data.</text>
</comment>
<evidence type="ECO:0000259" key="1">
    <source>
        <dbReference type="Pfam" id="PF05547"/>
    </source>
</evidence>
<proteinExistence type="predicted"/>
<keyword evidence="2" id="KW-0482">Metalloprotease</keyword>
<accession>A0A7C6A8B1</accession>
<sequence>MAFLIIALNYSWAMPPNPYQPKDRPQIKMVFPAKVEKPEPLKRPILGRQKALVLLVDFSDKPNVYSLEQIQNLLFAPTENSLSGYYQEVSYGQFTLTGEVYGWFRAPQPYSYYVGDSFGIYKPYPNNSQRLVEDVVALADGQVDFSRFDEDGDGLVENLFIVHSGPGAEETGRRTDMWSHKWQLSDGRSPYPVDGVSVDVFTIQPERFDDGSMITIGVFAHEFGHILGLPDLYDTDYTSSGLGWFCLMAGGSWARGSKDGAPGSSPVHLCAWAKYALGWLNPDALERGSLETEINVSLPAVARTPKVYRLLANPNGMDWTIQDTGIGEYFLVENRYRAGFDQGLPGSGLLILHIDESQPDNTDERHPLVGIIQADRLGYALPADDWGSAQTLWQNDSIGFSSYPLPNNQRPYSQFYDGSLSGVGINNISIADSVMTARLVIEPLFLGKVYSFPNPLVVSGDNEGLTIVYVPTDTIKLANKFPDFTVKIFNLAGEFITTLKPKDEQQKRQRLVFWDLKNEKGYKVASGLYFYLVELKSEGVTERSKGRLTIIR</sequence>
<dbReference type="InterPro" id="IPR008757">
    <property type="entry name" value="Peptidase_M6-like_domain"/>
</dbReference>
<dbReference type="AlphaFoldDB" id="A0A7C6A8B1"/>